<evidence type="ECO:0000313" key="2">
    <source>
        <dbReference type="EMBL" id="PRQ18377.1"/>
    </source>
</evidence>
<dbReference type="Gramene" id="PRQ18377">
    <property type="protein sequence ID" value="PRQ18377"/>
    <property type="gene ID" value="RchiOBHm_Chr7g0205361"/>
</dbReference>
<protein>
    <submittedName>
        <fullName evidence="2">Putative ribonuclease H-like domain-containing protein</fullName>
    </submittedName>
</protein>
<dbReference type="PANTHER" id="PTHR32166:SF81">
    <property type="entry name" value="OS06G0658400 PROTEIN"/>
    <property type="match status" value="1"/>
</dbReference>
<sequence>MDEVVEVPKKRKGVSGPLEKAFNNNAREQLDCEIARMFYTGGLSFNLAKNPHYIRSYNRAASCPIPGYRPPGYNALRTTLLHKERMHIEKMLEPIKLSWQQKGVSVCSDGWSDSQRRPLINVMAACESGPMFLRAVNCEGDLKDRFFISDLLIDSILEIGPQHVVQVITDNASNCKAAGAIINARFPHIFWTPCVVHTLNLALKNICTPSSITSNKVAYDACNWISQVAEDVWFIKNFIMNHGMRLAMFNEHSHLKVLSIADTRFASIVVMLKRFRKIKQSLERMVISDQWEAYRDDDVTKARAVKDMILDDDAWAKIDYILAFTLPIYEMLRRLGVIRMSHVFTRFMSGGML</sequence>
<dbReference type="OMA" id="SHYLECK"/>
<gene>
    <name evidence="2" type="ORF">RchiOBHm_Chr7g0205361</name>
</gene>
<dbReference type="AlphaFoldDB" id="A0A2P6P8Z7"/>
<dbReference type="Pfam" id="PF04937">
    <property type="entry name" value="DUF659"/>
    <property type="match status" value="1"/>
</dbReference>
<dbReference type="STRING" id="74649.A0A2P6P8Z7"/>
<dbReference type="PANTHER" id="PTHR32166">
    <property type="entry name" value="OSJNBA0013A04.12 PROTEIN"/>
    <property type="match status" value="1"/>
</dbReference>
<keyword evidence="3" id="KW-1185">Reference proteome</keyword>
<feature type="domain" description="DUF659" evidence="1">
    <location>
        <begin position="71"/>
        <end position="232"/>
    </location>
</feature>
<dbReference type="EMBL" id="PDCK01000045">
    <property type="protein sequence ID" value="PRQ18377.1"/>
    <property type="molecule type" value="Genomic_DNA"/>
</dbReference>
<evidence type="ECO:0000259" key="1">
    <source>
        <dbReference type="Pfam" id="PF04937"/>
    </source>
</evidence>
<proteinExistence type="predicted"/>
<dbReference type="InterPro" id="IPR012337">
    <property type="entry name" value="RNaseH-like_sf"/>
</dbReference>
<organism evidence="2 3">
    <name type="scientific">Rosa chinensis</name>
    <name type="common">China rose</name>
    <dbReference type="NCBI Taxonomy" id="74649"/>
    <lineage>
        <taxon>Eukaryota</taxon>
        <taxon>Viridiplantae</taxon>
        <taxon>Streptophyta</taxon>
        <taxon>Embryophyta</taxon>
        <taxon>Tracheophyta</taxon>
        <taxon>Spermatophyta</taxon>
        <taxon>Magnoliopsida</taxon>
        <taxon>eudicotyledons</taxon>
        <taxon>Gunneridae</taxon>
        <taxon>Pentapetalae</taxon>
        <taxon>rosids</taxon>
        <taxon>fabids</taxon>
        <taxon>Rosales</taxon>
        <taxon>Rosaceae</taxon>
        <taxon>Rosoideae</taxon>
        <taxon>Rosoideae incertae sedis</taxon>
        <taxon>Rosa</taxon>
    </lineage>
</organism>
<name>A0A2P6P8Z7_ROSCH</name>
<dbReference type="InterPro" id="IPR007021">
    <property type="entry name" value="DUF659"/>
</dbReference>
<accession>A0A2P6P8Z7</accession>
<reference evidence="2 3" key="1">
    <citation type="journal article" date="2018" name="Nat. Genet.">
        <title>The Rosa genome provides new insights in the design of modern roses.</title>
        <authorList>
            <person name="Bendahmane M."/>
        </authorList>
    </citation>
    <scope>NUCLEOTIDE SEQUENCE [LARGE SCALE GENOMIC DNA]</scope>
    <source>
        <strain evidence="3">cv. Old Blush</strain>
    </source>
</reference>
<dbReference type="SUPFAM" id="SSF53098">
    <property type="entry name" value="Ribonuclease H-like"/>
    <property type="match status" value="1"/>
</dbReference>
<evidence type="ECO:0000313" key="3">
    <source>
        <dbReference type="Proteomes" id="UP000238479"/>
    </source>
</evidence>
<dbReference type="Proteomes" id="UP000238479">
    <property type="component" value="Chromosome 7"/>
</dbReference>
<comment type="caution">
    <text evidence="2">The sequence shown here is derived from an EMBL/GenBank/DDBJ whole genome shotgun (WGS) entry which is preliminary data.</text>
</comment>